<evidence type="ECO:0000313" key="8">
    <source>
        <dbReference type="EMBL" id="CAH1954702.1"/>
    </source>
</evidence>
<evidence type="ECO:0000256" key="6">
    <source>
        <dbReference type="RuleBase" id="RU361235"/>
    </source>
</evidence>
<dbReference type="EMBL" id="CAKOFQ010006655">
    <property type="protein sequence ID" value="CAH1954702.1"/>
    <property type="molecule type" value="Genomic_DNA"/>
</dbReference>
<keyword evidence="9" id="KW-1185">Reference proteome</keyword>
<dbReference type="OrthoDB" id="19653at2759"/>
<dbReference type="InterPro" id="IPR050309">
    <property type="entry name" value="Type-B_Carboxylest/Lipase"/>
</dbReference>
<dbReference type="PROSITE" id="PS00941">
    <property type="entry name" value="CARBOXYLESTERASE_B_2"/>
    <property type="match status" value="1"/>
</dbReference>
<dbReference type="AlphaFoldDB" id="A0A9P0JJV2"/>
<evidence type="ECO:0000256" key="1">
    <source>
        <dbReference type="ARBA" id="ARBA00005964"/>
    </source>
</evidence>
<comment type="similarity">
    <text evidence="1 6">Belongs to the type-B carboxylesterase/lipase family.</text>
</comment>
<protein>
    <recommendedName>
        <fullName evidence="6">Carboxylic ester hydrolase</fullName>
        <ecNumber evidence="6">3.1.1.-</ecNumber>
    </recommendedName>
</protein>
<evidence type="ECO:0000256" key="5">
    <source>
        <dbReference type="ARBA" id="ARBA00023180"/>
    </source>
</evidence>
<evidence type="ECO:0000259" key="7">
    <source>
        <dbReference type="Pfam" id="PF00135"/>
    </source>
</evidence>
<keyword evidence="3 6" id="KW-0378">Hydrolase</keyword>
<evidence type="ECO:0000256" key="2">
    <source>
        <dbReference type="ARBA" id="ARBA00022487"/>
    </source>
</evidence>
<dbReference type="InterPro" id="IPR029058">
    <property type="entry name" value="AB_hydrolase_fold"/>
</dbReference>
<sequence>MTTENGRRYFAFRGIPFAEPPLGELRFRSPRPPKKWNQVVDATKDVNSCVEIRIRKSGATIFGSEDCLYLNVYTPVGKLKGKQEILPIFFFIYGGAFIEGTSSSDLYGAGYFMEENFILVTANYRLGLFGFLSTEDLASPGNYGLKDQHLVLLWIKSNIRYFGGNPKNVIIMGQSAGATSVMHHVVSPRSRGLFHAAVPLSGDTLAEWSNQRRPKDIADDVAAALGIQNDNTTEFVDTLRRMPTERLQGANLKVIFVRVPSTLMDGVTFTPTIEVDHKEAFIRDITYNSLENGNFNKVPVLMGSTGLEALFFAGVIDSLRFILLIYDLSPAMLITRHDTIYEWQKPIVGNMIKKQYFGNDFASSAPKMRLIEYLSDLLFMRPLTKTAKLLSKFTNVYFYVYDYVIPTVKAFYVNEGYYFDAQIKGAGHSEDLGCYFFPKGVPKVNVEIKDSEIRHCARMRRFLMNFALFRNPTPQRDAELQNILWPPVKAPNEVNYLYVANKNYTVKQNYRGEYIRFWDNIYNTYFKKPYRCY</sequence>
<dbReference type="InterPro" id="IPR002018">
    <property type="entry name" value="CarbesteraseB"/>
</dbReference>
<keyword evidence="2" id="KW-0719">Serine esterase</keyword>
<dbReference type="EC" id="3.1.1.-" evidence="6"/>
<dbReference type="Gene3D" id="3.40.50.1820">
    <property type="entry name" value="alpha/beta hydrolase"/>
    <property type="match status" value="1"/>
</dbReference>
<proteinExistence type="inferred from homology"/>
<evidence type="ECO:0000313" key="9">
    <source>
        <dbReference type="Proteomes" id="UP001152888"/>
    </source>
</evidence>
<evidence type="ECO:0000256" key="4">
    <source>
        <dbReference type="ARBA" id="ARBA00023157"/>
    </source>
</evidence>
<dbReference type="Proteomes" id="UP001152888">
    <property type="component" value="Unassembled WGS sequence"/>
</dbReference>
<organism evidence="8 9">
    <name type="scientific">Acanthoscelides obtectus</name>
    <name type="common">Bean weevil</name>
    <name type="synonym">Bruchus obtectus</name>
    <dbReference type="NCBI Taxonomy" id="200917"/>
    <lineage>
        <taxon>Eukaryota</taxon>
        <taxon>Metazoa</taxon>
        <taxon>Ecdysozoa</taxon>
        <taxon>Arthropoda</taxon>
        <taxon>Hexapoda</taxon>
        <taxon>Insecta</taxon>
        <taxon>Pterygota</taxon>
        <taxon>Neoptera</taxon>
        <taxon>Endopterygota</taxon>
        <taxon>Coleoptera</taxon>
        <taxon>Polyphaga</taxon>
        <taxon>Cucujiformia</taxon>
        <taxon>Chrysomeloidea</taxon>
        <taxon>Chrysomelidae</taxon>
        <taxon>Bruchinae</taxon>
        <taxon>Bruchini</taxon>
        <taxon>Acanthoscelides</taxon>
    </lineage>
</organism>
<feature type="domain" description="Carboxylesterase type B" evidence="7">
    <location>
        <begin position="4"/>
        <end position="518"/>
    </location>
</feature>
<dbReference type="Pfam" id="PF00135">
    <property type="entry name" value="COesterase"/>
    <property type="match status" value="1"/>
</dbReference>
<reference evidence="8" key="1">
    <citation type="submission" date="2022-03" db="EMBL/GenBank/DDBJ databases">
        <authorList>
            <person name="Sayadi A."/>
        </authorList>
    </citation>
    <scope>NUCLEOTIDE SEQUENCE</scope>
</reference>
<dbReference type="GO" id="GO:0052689">
    <property type="term" value="F:carboxylic ester hydrolase activity"/>
    <property type="evidence" value="ECO:0007669"/>
    <property type="project" value="UniProtKB-KW"/>
</dbReference>
<dbReference type="InterPro" id="IPR019826">
    <property type="entry name" value="Carboxylesterase_B_AS"/>
</dbReference>
<evidence type="ECO:0000256" key="3">
    <source>
        <dbReference type="ARBA" id="ARBA00022801"/>
    </source>
</evidence>
<accession>A0A9P0JJV2</accession>
<comment type="caution">
    <text evidence="8">The sequence shown here is derived from an EMBL/GenBank/DDBJ whole genome shotgun (WGS) entry which is preliminary data.</text>
</comment>
<dbReference type="PROSITE" id="PS00122">
    <property type="entry name" value="CARBOXYLESTERASE_B_1"/>
    <property type="match status" value="1"/>
</dbReference>
<keyword evidence="4" id="KW-1015">Disulfide bond</keyword>
<keyword evidence="5" id="KW-0325">Glycoprotein</keyword>
<dbReference type="SUPFAM" id="SSF53474">
    <property type="entry name" value="alpha/beta-Hydrolases"/>
    <property type="match status" value="1"/>
</dbReference>
<dbReference type="PANTHER" id="PTHR11559">
    <property type="entry name" value="CARBOXYLESTERASE"/>
    <property type="match status" value="1"/>
</dbReference>
<dbReference type="InterPro" id="IPR019819">
    <property type="entry name" value="Carboxylesterase_B_CS"/>
</dbReference>
<name>A0A9P0JJV2_ACAOB</name>
<gene>
    <name evidence="8" type="ORF">ACAOBT_LOCUS700</name>
</gene>